<organism evidence="3">
    <name type="scientific">Candidatus Paraimprobicoccus trichonymphae</name>
    <dbReference type="NCBI Taxonomy" id="3033793"/>
    <lineage>
        <taxon>Bacteria</taxon>
        <taxon>Bacillati</taxon>
        <taxon>Bacillota</taxon>
        <taxon>Clostridia</taxon>
        <taxon>Candidatus Paraimprobicoccus</taxon>
    </lineage>
</organism>
<sequence length="386" mass="45470">MLLKFIRWMYGYVIFEITGNKTERLINSCVREKINLWDIRKNKNCLSSRISINDFKNLEKISKKFEFELKIKKKIGFPVFIKKNKNKSWVLITIFIFMILGYLGFLRIWIIEIKGIENIEKSQILNILSETGIFSGSIRKKINIHISENEIMKKLPVSWVAINLHGVKLEVLIKEKIITPEMVQKNEYCNIKSACDGQIERIETYKGTTLVSVGDTVIKNQLLISGVVEDYFGNNYFVKADGKVFAKTKKELFEKTDLNREVFFDTGKLISKFKIKIFNLEIPISFDFNSEIDENYRAENEEHNFLCVNIVKEKYYEQKIKKIEVNIDEVKEELKEKIAQIEQEKFHEIDIIDKNNNFYEENNTLCIKSEYVCIENISKVEEILLE</sequence>
<dbReference type="Proteomes" id="UP001335720">
    <property type="component" value="Chromosome"/>
</dbReference>
<gene>
    <name evidence="3" type="ORF">RsTaC01_0954</name>
</gene>
<keyword evidence="2" id="KW-1133">Transmembrane helix</keyword>
<dbReference type="Pfam" id="PF06898">
    <property type="entry name" value="YqfD"/>
    <property type="match status" value="1"/>
</dbReference>
<reference evidence="3" key="1">
    <citation type="journal article" date="2023" name="ISME J.">
        <title>Emergence of putative energy parasites within Clostridia revealed by genome analysis of a novel endosymbiotic clade.</title>
        <authorList>
            <person name="Takahashi K."/>
            <person name="Kuwahara H."/>
            <person name="Horikawa Y."/>
            <person name="Izawa K."/>
            <person name="Kato D."/>
            <person name="Inagaki T."/>
            <person name="Yuki M."/>
            <person name="Ohkuma M."/>
            <person name="Hongoh Y."/>
        </authorList>
    </citation>
    <scope>NUCLEOTIDE SEQUENCE</scope>
    <source>
        <strain evidence="3">RsTa-C01</strain>
    </source>
</reference>
<name>A0AA48L060_9FIRM</name>
<feature type="transmembrane region" description="Helical" evidence="2">
    <location>
        <begin position="89"/>
        <end position="110"/>
    </location>
</feature>
<dbReference type="InterPro" id="IPR010690">
    <property type="entry name" value="YqfD"/>
</dbReference>
<evidence type="ECO:0000256" key="2">
    <source>
        <dbReference type="SAM" id="Phobius"/>
    </source>
</evidence>
<protein>
    <submittedName>
        <fullName evidence="3">Sporulation protein YqfD</fullName>
    </submittedName>
</protein>
<keyword evidence="2" id="KW-0472">Membrane</keyword>
<dbReference type="EMBL" id="AP027925">
    <property type="protein sequence ID" value="BED93014.1"/>
    <property type="molecule type" value="Genomic_DNA"/>
</dbReference>
<keyword evidence="1" id="KW-0175">Coiled coil</keyword>
<accession>A0AA48L060</accession>
<evidence type="ECO:0000313" key="3">
    <source>
        <dbReference type="EMBL" id="BED93014.1"/>
    </source>
</evidence>
<dbReference type="KEGG" id="ptrh:RsTaC01_0954"/>
<evidence type="ECO:0000256" key="1">
    <source>
        <dbReference type="SAM" id="Coils"/>
    </source>
</evidence>
<feature type="coiled-coil region" evidence="1">
    <location>
        <begin position="313"/>
        <end position="347"/>
    </location>
</feature>
<dbReference type="AlphaFoldDB" id="A0AA48L060"/>
<keyword evidence="2" id="KW-0812">Transmembrane</keyword>
<proteinExistence type="predicted"/>